<dbReference type="InterPro" id="IPR050553">
    <property type="entry name" value="Thioredoxin_ResA/DsbE_sf"/>
</dbReference>
<accession>A0A7V0Z6Z0</accession>
<name>A0A7V0Z6Z0_UNCW3</name>
<protein>
    <submittedName>
        <fullName evidence="3">TlpA family protein disulfide reductase</fullName>
    </submittedName>
</protein>
<dbReference type="GO" id="GO:0016209">
    <property type="term" value="F:antioxidant activity"/>
    <property type="evidence" value="ECO:0007669"/>
    <property type="project" value="InterPro"/>
</dbReference>
<proteinExistence type="predicted"/>
<dbReference type="PROSITE" id="PS51352">
    <property type="entry name" value="THIOREDOXIN_2"/>
    <property type="match status" value="1"/>
</dbReference>
<comment type="caution">
    <text evidence="3">The sequence shown here is derived from an EMBL/GenBank/DDBJ whole genome shotgun (WGS) entry which is preliminary data.</text>
</comment>
<dbReference type="Gene3D" id="3.40.30.10">
    <property type="entry name" value="Glutaredoxin"/>
    <property type="match status" value="1"/>
</dbReference>
<dbReference type="InterPro" id="IPR036249">
    <property type="entry name" value="Thioredoxin-like_sf"/>
</dbReference>
<dbReference type="PANTHER" id="PTHR42852">
    <property type="entry name" value="THIOL:DISULFIDE INTERCHANGE PROTEIN DSBE"/>
    <property type="match status" value="1"/>
</dbReference>
<dbReference type="GO" id="GO:0016491">
    <property type="term" value="F:oxidoreductase activity"/>
    <property type="evidence" value="ECO:0007669"/>
    <property type="project" value="InterPro"/>
</dbReference>
<gene>
    <name evidence="3" type="ORF">ENP86_09435</name>
</gene>
<feature type="signal peptide" evidence="1">
    <location>
        <begin position="1"/>
        <end position="31"/>
    </location>
</feature>
<reference evidence="3" key="1">
    <citation type="journal article" date="2020" name="mSystems">
        <title>Genome- and Community-Level Interaction Insights into Carbon Utilization and Element Cycling Functions of Hydrothermarchaeota in Hydrothermal Sediment.</title>
        <authorList>
            <person name="Zhou Z."/>
            <person name="Liu Y."/>
            <person name="Xu W."/>
            <person name="Pan J."/>
            <person name="Luo Z.H."/>
            <person name="Li M."/>
        </authorList>
    </citation>
    <scope>NUCLEOTIDE SEQUENCE [LARGE SCALE GENOMIC DNA]</scope>
    <source>
        <strain evidence="3">SpSt-258</strain>
    </source>
</reference>
<sequence>MRKNSKFEIRNSKQKIFAVALCLLFSTIIYAQEQELPTAPDFTLQDVDGNAVCLDSLLKKGPVFMSFWALWCKMCIKELDALRPYYDEFDSLGLQMLAISQDKARAVPKVKPFALSHKWRYVVVLDPDNILRDLYNVQAMPTSFIINQDKKIVFVHQGYKPGDEEIIVKKIRSIVSKNDKGDCKGK</sequence>
<evidence type="ECO:0000256" key="1">
    <source>
        <dbReference type="SAM" id="SignalP"/>
    </source>
</evidence>
<dbReference type="InterPro" id="IPR000866">
    <property type="entry name" value="AhpC/TSA"/>
</dbReference>
<feature type="domain" description="Thioredoxin" evidence="2">
    <location>
        <begin position="33"/>
        <end position="176"/>
    </location>
</feature>
<keyword evidence="1" id="KW-0732">Signal</keyword>
<evidence type="ECO:0000259" key="2">
    <source>
        <dbReference type="PROSITE" id="PS51352"/>
    </source>
</evidence>
<evidence type="ECO:0000313" key="3">
    <source>
        <dbReference type="EMBL" id="HDY59755.1"/>
    </source>
</evidence>
<dbReference type="CDD" id="cd02966">
    <property type="entry name" value="TlpA_like_family"/>
    <property type="match status" value="1"/>
</dbReference>
<feature type="chain" id="PRO_5030707508" evidence="1">
    <location>
        <begin position="32"/>
        <end position="186"/>
    </location>
</feature>
<dbReference type="EMBL" id="DSKY01000021">
    <property type="protein sequence ID" value="HDY59755.1"/>
    <property type="molecule type" value="Genomic_DNA"/>
</dbReference>
<dbReference type="AlphaFoldDB" id="A0A7V0Z6Z0"/>
<dbReference type="InterPro" id="IPR013766">
    <property type="entry name" value="Thioredoxin_domain"/>
</dbReference>
<organism evidence="3">
    <name type="scientific">candidate division WOR-3 bacterium</name>
    <dbReference type="NCBI Taxonomy" id="2052148"/>
    <lineage>
        <taxon>Bacteria</taxon>
        <taxon>Bacteria division WOR-3</taxon>
    </lineage>
</organism>
<dbReference type="SUPFAM" id="SSF52833">
    <property type="entry name" value="Thioredoxin-like"/>
    <property type="match status" value="1"/>
</dbReference>
<dbReference type="Pfam" id="PF00578">
    <property type="entry name" value="AhpC-TSA"/>
    <property type="match status" value="1"/>
</dbReference>
<dbReference type="PANTHER" id="PTHR42852:SF13">
    <property type="entry name" value="PROTEIN DIPZ"/>
    <property type="match status" value="1"/>
</dbReference>